<organism evidence="1 2">
    <name type="scientific">Beta vulgaris subsp. vulgaris</name>
    <name type="common">Beet</name>
    <dbReference type="NCBI Taxonomy" id="3555"/>
    <lineage>
        <taxon>Eukaryota</taxon>
        <taxon>Viridiplantae</taxon>
        <taxon>Streptophyta</taxon>
        <taxon>Embryophyta</taxon>
        <taxon>Tracheophyta</taxon>
        <taxon>Spermatophyta</taxon>
        <taxon>Magnoliopsida</taxon>
        <taxon>eudicotyledons</taxon>
        <taxon>Gunneridae</taxon>
        <taxon>Pentapetalae</taxon>
        <taxon>Caryophyllales</taxon>
        <taxon>Chenopodiaceae</taxon>
        <taxon>Betoideae</taxon>
        <taxon>Beta</taxon>
    </lineage>
</organism>
<dbReference type="Gramene" id="KMS65149">
    <property type="protein sequence ID" value="KMS65149"/>
    <property type="gene ID" value="BVRB_038930"/>
</dbReference>
<dbReference type="GO" id="GO:0043565">
    <property type="term" value="F:sequence-specific DNA binding"/>
    <property type="evidence" value="ECO:0007669"/>
    <property type="project" value="InterPro"/>
</dbReference>
<dbReference type="Gene3D" id="1.20.58.200">
    <property type="entry name" value="Translin, domain 2"/>
    <property type="match status" value="1"/>
</dbReference>
<evidence type="ECO:0000313" key="1">
    <source>
        <dbReference type="EMBL" id="KMS65149.1"/>
    </source>
</evidence>
<dbReference type="OrthoDB" id="829at2759"/>
<dbReference type="AlphaFoldDB" id="A0A0J7YNJ5"/>
<dbReference type="InterPro" id="IPR016069">
    <property type="entry name" value="Translin_C"/>
</dbReference>
<dbReference type="InterPro" id="IPR036081">
    <property type="entry name" value="Translin_sf"/>
</dbReference>
<dbReference type="EMBL" id="KQ113860">
    <property type="protein sequence ID" value="KMS65149.1"/>
    <property type="molecule type" value="Genomic_DNA"/>
</dbReference>
<dbReference type="Proteomes" id="UP000035740">
    <property type="component" value="Unassembled WGS sequence"/>
</dbReference>
<dbReference type="Pfam" id="PF01997">
    <property type="entry name" value="Translin"/>
    <property type="match status" value="1"/>
</dbReference>
<reference evidence="1 2" key="1">
    <citation type="journal article" date="2014" name="Nature">
        <title>The genome of the recently domesticated crop plant sugar beet (Beta vulgaris).</title>
        <authorList>
            <person name="Dohm J.C."/>
            <person name="Minoche A.E."/>
            <person name="Holtgrawe D."/>
            <person name="Capella-Gutierrez S."/>
            <person name="Zakrzewski F."/>
            <person name="Tafer H."/>
            <person name="Rupp O."/>
            <person name="Sorensen T.R."/>
            <person name="Stracke R."/>
            <person name="Reinhardt R."/>
            <person name="Goesmann A."/>
            <person name="Kraft T."/>
            <person name="Schulz B."/>
            <person name="Stadler P.F."/>
            <person name="Schmidt T."/>
            <person name="Gabaldon T."/>
            <person name="Lehrach H."/>
            <person name="Weisshaar B."/>
            <person name="Himmelbauer H."/>
        </authorList>
    </citation>
    <scope>NUCLEOTIDE SEQUENCE [LARGE SCALE GENOMIC DNA]</scope>
    <source>
        <tissue evidence="1">Taproot</tissue>
    </source>
</reference>
<evidence type="ECO:0000313" key="2">
    <source>
        <dbReference type="Proteomes" id="UP000035740"/>
    </source>
</evidence>
<dbReference type="SUPFAM" id="SSF74784">
    <property type="entry name" value="Translin"/>
    <property type="match status" value="1"/>
</dbReference>
<protein>
    <submittedName>
        <fullName evidence="1">Uncharacterized protein</fullName>
    </submittedName>
</protein>
<dbReference type="InterPro" id="IPR002848">
    <property type="entry name" value="Translin_fam"/>
</dbReference>
<gene>
    <name evidence="1" type="ORF">BVRB_038930</name>
</gene>
<name>A0A0J7YNJ5_BETVV</name>
<sequence>MIYFVRWAAVIRSSLAKSESNNFQKFDAIKYDLQKIESIVYDLAIRKLTTAAS</sequence>
<accession>A0A0J7YNJ5</accession>
<keyword evidence="2" id="KW-1185">Reference proteome</keyword>
<proteinExistence type="predicted"/>